<comment type="caution">
    <text evidence="1">The sequence shown here is derived from an EMBL/GenBank/DDBJ whole genome shotgun (WGS) entry which is preliminary data.</text>
</comment>
<proteinExistence type="predicted"/>
<sequence>MDSKCSQRDLLAESTSEDHIRTEEKVQVRNSFNITEVGTQTTTFAPKDKLVNTEPVEFQDFSATVTQWEIFDEFMSDLAKQKAEKELKKRPGLIKKIGIGTTANSGEGTT</sequence>
<reference evidence="1 2" key="1">
    <citation type="submission" date="2019-03" db="EMBL/GenBank/DDBJ databases">
        <title>Single cell metagenomics reveals metabolic interactions within the superorganism composed of flagellate Streblomastix strix and complex community of Bacteroidetes bacteria on its surface.</title>
        <authorList>
            <person name="Treitli S.C."/>
            <person name="Kolisko M."/>
            <person name="Husnik F."/>
            <person name="Keeling P."/>
            <person name="Hampl V."/>
        </authorList>
    </citation>
    <scope>NUCLEOTIDE SEQUENCE [LARGE SCALE GENOMIC DNA]</scope>
    <source>
        <strain evidence="1">ST1C</strain>
    </source>
</reference>
<evidence type="ECO:0000313" key="2">
    <source>
        <dbReference type="Proteomes" id="UP000324800"/>
    </source>
</evidence>
<accession>A0A5J4VFZ8</accession>
<dbReference type="OrthoDB" id="24670at2759"/>
<feature type="non-terminal residue" evidence="1">
    <location>
        <position position="110"/>
    </location>
</feature>
<organism evidence="1 2">
    <name type="scientific">Streblomastix strix</name>
    <dbReference type="NCBI Taxonomy" id="222440"/>
    <lineage>
        <taxon>Eukaryota</taxon>
        <taxon>Metamonada</taxon>
        <taxon>Preaxostyla</taxon>
        <taxon>Oxymonadida</taxon>
        <taxon>Streblomastigidae</taxon>
        <taxon>Streblomastix</taxon>
    </lineage>
</organism>
<protein>
    <submittedName>
        <fullName evidence="1">Uncharacterized protein</fullName>
    </submittedName>
</protein>
<name>A0A5J4VFZ8_9EUKA</name>
<dbReference type="AlphaFoldDB" id="A0A5J4VFZ8"/>
<evidence type="ECO:0000313" key="1">
    <source>
        <dbReference type="EMBL" id="KAA6381497.1"/>
    </source>
</evidence>
<gene>
    <name evidence="1" type="ORF">EZS28_022974</name>
</gene>
<dbReference type="EMBL" id="SNRW01007294">
    <property type="protein sequence ID" value="KAA6381497.1"/>
    <property type="molecule type" value="Genomic_DNA"/>
</dbReference>
<dbReference type="Proteomes" id="UP000324800">
    <property type="component" value="Unassembled WGS sequence"/>
</dbReference>